<dbReference type="Proteomes" id="UP000094165">
    <property type="component" value="Unassembled WGS sequence"/>
</dbReference>
<proteinExistence type="predicted"/>
<organism evidence="1 2">
    <name type="scientific">Vibrio genomosp. F6 str. FF-238</name>
    <dbReference type="NCBI Taxonomy" id="1191298"/>
    <lineage>
        <taxon>Bacteria</taxon>
        <taxon>Pseudomonadati</taxon>
        <taxon>Pseudomonadota</taxon>
        <taxon>Gammaproteobacteria</taxon>
        <taxon>Vibrionales</taxon>
        <taxon>Vibrionaceae</taxon>
        <taxon>Vibrio</taxon>
    </lineage>
</organism>
<dbReference type="RefSeq" id="WP_017054593.1">
    <property type="nucleotide sequence ID" value="NZ_AJYW02000097.1"/>
</dbReference>
<dbReference type="AlphaFoldDB" id="A0A1E5D0S3"/>
<protein>
    <recommendedName>
        <fullName evidence="3">Hydroxylamine reductase</fullName>
    </recommendedName>
</protein>
<dbReference type="EMBL" id="AJYW02000097">
    <property type="protein sequence ID" value="OEE76978.1"/>
    <property type="molecule type" value="Genomic_DNA"/>
</dbReference>
<sequence>MKRILVTAFALFAGFMALITSLLLAIPLTIAALVTGKRIQNQMRAQGFNATPENAHVIEGEFEEMSSKSGS</sequence>
<name>A0A1E5D0S3_9VIBR</name>
<evidence type="ECO:0000313" key="2">
    <source>
        <dbReference type="Proteomes" id="UP000094165"/>
    </source>
</evidence>
<keyword evidence="2" id="KW-1185">Reference proteome</keyword>
<reference evidence="1 2" key="1">
    <citation type="journal article" date="2012" name="Science">
        <title>Ecological populations of bacteria act as socially cohesive units of antibiotic production and resistance.</title>
        <authorList>
            <person name="Cordero O.X."/>
            <person name="Wildschutte H."/>
            <person name="Kirkup B."/>
            <person name="Proehl S."/>
            <person name="Ngo L."/>
            <person name="Hussain F."/>
            <person name="Le Roux F."/>
            <person name="Mincer T."/>
            <person name="Polz M.F."/>
        </authorList>
    </citation>
    <scope>NUCLEOTIDE SEQUENCE [LARGE SCALE GENOMIC DNA]</scope>
    <source>
        <strain evidence="1 2">FF-238</strain>
    </source>
</reference>
<gene>
    <name evidence="1" type="ORF">A130_14850</name>
</gene>
<evidence type="ECO:0008006" key="3">
    <source>
        <dbReference type="Google" id="ProtNLM"/>
    </source>
</evidence>
<accession>A0A1E5D0S3</accession>
<evidence type="ECO:0000313" key="1">
    <source>
        <dbReference type="EMBL" id="OEE76978.1"/>
    </source>
</evidence>
<comment type="caution">
    <text evidence="1">The sequence shown here is derived from an EMBL/GenBank/DDBJ whole genome shotgun (WGS) entry which is preliminary data.</text>
</comment>